<comment type="caution">
    <text evidence="6">The sequence shown here is derived from an EMBL/GenBank/DDBJ whole genome shotgun (WGS) entry which is preliminary data.</text>
</comment>
<dbReference type="Gene3D" id="1.20.58.2240">
    <property type="match status" value="1"/>
</dbReference>
<dbReference type="GO" id="GO:0005737">
    <property type="term" value="C:cytoplasm"/>
    <property type="evidence" value="ECO:0007669"/>
    <property type="project" value="TreeGrafter"/>
</dbReference>
<dbReference type="InterPro" id="IPR043129">
    <property type="entry name" value="ATPase_NBD"/>
</dbReference>
<evidence type="ECO:0000259" key="4">
    <source>
        <dbReference type="Pfam" id="PF00370"/>
    </source>
</evidence>
<keyword evidence="3" id="KW-0418">Kinase</keyword>
<evidence type="ECO:0000256" key="1">
    <source>
        <dbReference type="ARBA" id="ARBA00009156"/>
    </source>
</evidence>
<dbReference type="InterPro" id="IPR018484">
    <property type="entry name" value="FGGY_N"/>
</dbReference>
<dbReference type="GO" id="GO:0019150">
    <property type="term" value="F:D-ribulokinase activity"/>
    <property type="evidence" value="ECO:0007669"/>
    <property type="project" value="TreeGrafter"/>
</dbReference>
<evidence type="ECO:0000256" key="2">
    <source>
        <dbReference type="ARBA" id="ARBA00022679"/>
    </source>
</evidence>
<keyword evidence="2" id="KW-0808">Transferase</keyword>
<dbReference type="InterPro" id="IPR018485">
    <property type="entry name" value="FGGY_C"/>
</dbReference>
<dbReference type="Pfam" id="PF00370">
    <property type="entry name" value="FGGY_N"/>
    <property type="match status" value="1"/>
</dbReference>
<dbReference type="PANTHER" id="PTHR43435:SF4">
    <property type="entry name" value="FGGY CARBOHYDRATE KINASE DOMAIN-CONTAINING PROTEIN"/>
    <property type="match status" value="1"/>
</dbReference>
<dbReference type="NCBIfam" id="TIGR01315">
    <property type="entry name" value="5C_CHO_kinase"/>
    <property type="match status" value="1"/>
</dbReference>
<dbReference type="OrthoDB" id="203824at2759"/>
<name>A0A9N9FYT3_9GLOM</name>
<dbReference type="SUPFAM" id="SSF53067">
    <property type="entry name" value="Actin-like ATPase domain"/>
    <property type="match status" value="2"/>
</dbReference>
<dbReference type="InterPro" id="IPR000577">
    <property type="entry name" value="Carb_kinase_FGGY"/>
</dbReference>
<dbReference type="PANTHER" id="PTHR43435">
    <property type="entry name" value="RIBULOKINASE"/>
    <property type="match status" value="1"/>
</dbReference>
<reference evidence="6" key="1">
    <citation type="submission" date="2021-06" db="EMBL/GenBank/DDBJ databases">
        <authorList>
            <person name="Kallberg Y."/>
            <person name="Tangrot J."/>
            <person name="Rosling A."/>
        </authorList>
    </citation>
    <scope>NUCLEOTIDE SEQUENCE</scope>
    <source>
        <strain evidence="6">BR232B</strain>
    </source>
</reference>
<evidence type="ECO:0000256" key="3">
    <source>
        <dbReference type="ARBA" id="ARBA00022777"/>
    </source>
</evidence>
<feature type="domain" description="Carbohydrate kinase FGGY N-terminal" evidence="4">
    <location>
        <begin position="7"/>
        <end position="274"/>
    </location>
</feature>
<protein>
    <submittedName>
        <fullName evidence="6">11361_t:CDS:1</fullName>
    </submittedName>
</protein>
<feature type="domain" description="Carbohydrate kinase FGGY C-terminal" evidence="5">
    <location>
        <begin position="293"/>
        <end position="504"/>
    </location>
</feature>
<dbReference type="Pfam" id="PF02782">
    <property type="entry name" value="FGGY_C"/>
    <property type="match status" value="1"/>
</dbReference>
<sequence length="571" mass="62822">MDSDHYYYLGIDVGTGSARAVIINSLGTICGLATNDIQLWNPHANYYEQSSEDIWSSVCLAVKAAMTQSGLKPANIKGVGFDGTCSLVVLDRSGKPISIDPESSDGENHRNIILWADHRAGEQTDKINATRHEVLKYVGGKVSVEMDLPKILWIKENLQERWNKVGYFFDLPDFLTYRATGNASRSVCSLACKCGYVPPDTSISPQKGWHDDLFQAIGLSEFISENYSRMSTSQIFSAGQKVAGLSHQAANELGLLEDTPVSSGLIDAYAGIVGTLAAKIPGDYGNMLMEQRLAVIAGTSSCHILMTNRSLFVDGVWGPYKDALLRNHWLNEGGQSATGKLIDWIIDTHPFSIHAKKLANKKGISIYNLLNEHINTLQKQQKLQFSSVLTKDLHVYPDFHGNRSPLSDPTLCGAIVGLTLDVSLDALAVLYYSTLQSIGYGTRHIIEAMNDSGHNIKCLYMSGGLCKNELFVKTMADATKCLVVLPKYVEASVVIGAAICGASASGAMPMGEDKNITLWDFMEKMNEAGQIVTPTEISNEIEYNERKYLVYLNMWKDQINYRRIIEGKTDS</sequence>
<gene>
    <name evidence="6" type="ORF">PBRASI_LOCUS6183</name>
</gene>
<evidence type="ECO:0000259" key="5">
    <source>
        <dbReference type="Pfam" id="PF02782"/>
    </source>
</evidence>
<dbReference type="PIRSF" id="PIRSF000538">
    <property type="entry name" value="GlpK"/>
    <property type="match status" value="1"/>
</dbReference>
<proteinExistence type="inferred from homology"/>
<comment type="similarity">
    <text evidence="1">Belongs to the FGGY kinase family.</text>
</comment>
<dbReference type="InterPro" id="IPR006003">
    <property type="entry name" value="FGGY_RbtK-like"/>
</dbReference>
<dbReference type="EMBL" id="CAJVPI010000793">
    <property type="protein sequence ID" value="CAG8572625.1"/>
    <property type="molecule type" value="Genomic_DNA"/>
</dbReference>
<keyword evidence="7" id="KW-1185">Reference proteome</keyword>
<evidence type="ECO:0000313" key="6">
    <source>
        <dbReference type="EMBL" id="CAG8572625.1"/>
    </source>
</evidence>
<dbReference type="GO" id="GO:0019321">
    <property type="term" value="P:pentose metabolic process"/>
    <property type="evidence" value="ECO:0007669"/>
    <property type="project" value="TreeGrafter"/>
</dbReference>
<organism evidence="6 7">
    <name type="scientific">Paraglomus brasilianum</name>
    <dbReference type="NCBI Taxonomy" id="144538"/>
    <lineage>
        <taxon>Eukaryota</taxon>
        <taxon>Fungi</taxon>
        <taxon>Fungi incertae sedis</taxon>
        <taxon>Mucoromycota</taxon>
        <taxon>Glomeromycotina</taxon>
        <taxon>Glomeromycetes</taxon>
        <taxon>Paraglomerales</taxon>
        <taxon>Paraglomeraceae</taxon>
        <taxon>Paraglomus</taxon>
    </lineage>
</organism>
<dbReference type="AlphaFoldDB" id="A0A9N9FYT3"/>
<dbReference type="Gene3D" id="3.30.420.40">
    <property type="match status" value="1"/>
</dbReference>
<dbReference type="Proteomes" id="UP000789739">
    <property type="component" value="Unassembled WGS sequence"/>
</dbReference>
<accession>A0A9N9FYT3</accession>
<evidence type="ECO:0000313" key="7">
    <source>
        <dbReference type="Proteomes" id="UP000789739"/>
    </source>
</evidence>
<dbReference type="CDD" id="cd07782">
    <property type="entry name" value="ASKHA_NBD_FGGY_D-RBK"/>
    <property type="match status" value="1"/>
</dbReference>